<proteinExistence type="predicted"/>
<dbReference type="EMBL" id="CM046113">
    <property type="protein sequence ID" value="KAI8420642.1"/>
    <property type="molecule type" value="Genomic_DNA"/>
</dbReference>
<sequence length="100" mass="11329">MATLNSNISLLVVTPGIYQVQPAAEGLFRSEFYVQIQLWPAHHERGAPILRQHGESKDWRKKEMVSKLVYVDFDFMHCEGVAMANKGTKIVGNRGSRDRA</sequence>
<keyword evidence="2" id="KW-1185">Reference proteome</keyword>
<evidence type="ECO:0000313" key="1">
    <source>
        <dbReference type="EMBL" id="KAI8420642.1"/>
    </source>
</evidence>
<accession>A0ACC0J9D0</accession>
<gene>
    <name evidence="1" type="ORF">MSG28_007886</name>
</gene>
<comment type="caution">
    <text evidence="1">The sequence shown here is derived from an EMBL/GenBank/DDBJ whole genome shotgun (WGS) entry which is preliminary data.</text>
</comment>
<dbReference type="Proteomes" id="UP001064048">
    <property type="component" value="Chromosome 13"/>
</dbReference>
<protein>
    <submittedName>
        <fullName evidence="1">Uncharacterized protein</fullName>
    </submittedName>
</protein>
<evidence type="ECO:0000313" key="2">
    <source>
        <dbReference type="Proteomes" id="UP001064048"/>
    </source>
</evidence>
<organism evidence="1 2">
    <name type="scientific">Choristoneura fumiferana</name>
    <name type="common">Spruce budworm moth</name>
    <name type="synonym">Archips fumiferana</name>
    <dbReference type="NCBI Taxonomy" id="7141"/>
    <lineage>
        <taxon>Eukaryota</taxon>
        <taxon>Metazoa</taxon>
        <taxon>Ecdysozoa</taxon>
        <taxon>Arthropoda</taxon>
        <taxon>Hexapoda</taxon>
        <taxon>Insecta</taxon>
        <taxon>Pterygota</taxon>
        <taxon>Neoptera</taxon>
        <taxon>Endopterygota</taxon>
        <taxon>Lepidoptera</taxon>
        <taxon>Glossata</taxon>
        <taxon>Ditrysia</taxon>
        <taxon>Tortricoidea</taxon>
        <taxon>Tortricidae</taxon>
        <taxon>Tortricinae</taxon>
        <taxon>Choristoneura</taxon>
    </lineage>
</organism>
<reference evidence="1 2" key="1">
    <citation type="journal article" date="2022" name="Genome Biol. Evol.">
        <title>The Spruce Budworm Genome: Reconstructing the Evolutionary History of Antifreeze Proteins.</title>
        <authorList>
            <person name="Beliveau C."/>
            <person name="Gagne P."/>
            <person name="Picq S."/>
            <person name="Vernygora O."/>
            <person name="Keeling C.I."/>
            <person name="Pinkney K."/>
            <person name="Doucet D."/>
            <person name="Wen F."/>
            <person name="Johnston J.S."/>
            <person name="Maaroufi H."/>
            <person name="Boyle B."/>
            <person name="Laroche J."/>
            <person name="Dewar K."/>
            <person name="Juretic N."/>
            <person name="Blackburn G."/>
            <person name="Nisole A."/>
            <person name="Brunet B."/>
            <person name="Brandao M."/>
            <person name="Lumley L."/>
            <person name="Duan J."/>
            <person name="Quan G."/>
            <person name="Lucarotti C.J."/>
            <person name="Roe A.D."/>
            <person name="Sperling F.A.H."/>
            <person name="Levesque R.C."/>
            <person name="Cusson M."/>
        </authorList>
    </citation>
    <scope>NUCLEOTIDE SEQUENCE [LARGE SCALE GENOMIC DNA]</scope>
    <source>
        <strain evidence="1">Glfc:IPQL:Cfum</strain>
    </source>
</reference>
<name>A0ACC0J9D0_CHOFU</name>